<dbReference type="Proteomes" id="UP001319080">
    <property type="component" value="Unassembled WGS sequence"/>
</dbReference>
<reference evidence="2 3" key="1">
    <citation type="submission" date="2021-05" db="EMBL/GenBank/DDBJ databases">
        <title>A Polyphasic approach of four new species of the genus Ohtaekwangia: Ohtaekwangia histidinii sp. nov., Ohtaekwangia cretensis sp. nov., Ohtaekwangia indiensis sp. nov., Ohtaekwangia reichenbachii sp. nov. from diverse environment.</title>
        <authorList>
            <person name="Octaviana S."/>
        </authorList>
    </citation>
    <scope>NUCLEOTIDE SEQUENCE [LARGE SCALE GENOMIC DNA]</scope>
    <source>
        <strain evidence="2 3">PWU5</strain>
    </source>
</reference>
<feature type="signal peptide" evidence="1">
    <location>
        <begin position="1"/>
        <end position="20"/>
    </location>
</feature>
<feature type="chain" id="PRO_5043027914" evidence="1">
    <location>
        <begin position="21"/>
        <end position="141"/>
    </location>
</feature>
<evidence type="ECO:0000313" key="3">
    <source>
        <dbReference type="Proteomes" id="UP001319080"/>
    </source>
</evidence>
<dbReference type="EMBL" id="JAHESE010000001">
    <property type="protein sequence ID" value="MBT1707159.1"/>
    <property type="molecule type" value="Genomic_DNA"/>
</dbReference>
<comment type="caution">
    <text evidence="2">The sequence shown here is derived from an EMBL/GenBank/DDBJ whole genome shotgun (WGS) entry which is preliminary data.</text>
</comment>
<keyword evidence="3" id="KW-1185">Reference proteome</keyword>
<gene>
    <name evidence="2" type="ORF">KK062_02940</name>
</gene>
<sequence>MKRQLILSIGLLLGAAATQAQTLTPNDQPTQQYQYQTSATPVDLQYMSSLAEGDYRMKQLAAQTSTTVQPDSTKRLAEREIPNRLRKVLRKDDQYAGWNDAGVYRDSQTNLYVISIENENRSITYNLNEEGKAVLITQSYR</sequence>
<proteinExistence type="predicted"/>
<organism evidence="2 3">
    <name type="scientific">Dawidia cretensis</name>
    <dbReference type="NCBI Taxonomy" id="2782350"/>
    <lineage>
        <taxon>Bacteria</taxon>
        <taxon>Pseudomonadati</taxon>
        <taxon>Bacteroidota</taxon>
        <taxon>Cytophagia</taxon>
        <taxon>Cytophagales</taxon>
        <taxon>Chryseotaleaceae</taxon>
        <taxon>Dawidia</taxon>
    </lineage>
</organism>
<keyword evidence="1" id="KW-0732">Signal</keyword>
<evidence type="ECO:0000256" key="1">
    <source>
        <dbReference type="SAM" id="SignalP"/>
    </source>
</evidence>
<protein>
    <submittedName>
        <fullName evidence="2">Uncharacterized protein</fullName>
    </submittedName>
</protein>
<dbReference type="AlphaFoldDB" id="A0AAP2GNG9"/>
<dbReference type="RefSeq" id="WP_254082734.1">
    <property type="nucleotide sequence ID" value="NZ_JAHESE010000001.1"/>
</dbReference>
<name>A0AAP2GNG9_9BACT</name>
<evidence type="ECO:0000313" key="2">
    <source>
        <dbReference type="EMBL" id="MBT1707159.1"/>
    </source>
</evidence>
<accession>A0AAP2GNG9</accession>